<name>U5VYS8_9ACTN</name>
<sequence>MTEPAVDIVTSPDGSLIIRPRRILDAEAAVELRHTLVYAVRRLRPLRLILDLSDVHDLDAINVGTLAAACHLGDDHQVAVFFDNSSPAIADLLASAGVADHRLRRVGMAQAA</sequence>
<organism evidence="2 3">
    <name type="scientific">Actinoplanes friuliensis DSM 7358</name>
    <dbReference type="NCBI Taxonomy" id="1246995"/>
    <lineage>
        <taxon>Bacteria</taxon>
        <taxon>Bacillati</taxon>
        <taxon>Actinomycetota</taxon>
        <taxon>Actinomycetes</taxon>
        <taxon>Micromonosporales</taxon>
        <taxon>Micromonosporaceae</taxon>
        <taxon>Actinoplanes</taxon>
    </lineage>
</organism>
<dbReference type="Proteomes" id="UP000017746">
    <property type="component" value="Chromosome"/>
</dbReference>
<dbReference type="RefSeq" id="WP_023360880.1">
    <property type="nucleotide sequence ID" value="NC_022657.1"/>
</dbReference>
<reference evidence="2 3" key="1">
    <citation type="journal article" date="2014" name="J. Biotechnol.">
        <title>Complete genome sequence of the actinobacterium Actinoplanes friuliensis HAG 010964, producer of the lipopeptide antibiotic friulimycin.</title>
        <authorList>
            <person name="Ruckert C."/>
            <person name="Szczepanowski R."/>
            <person name="Albersmeier A."/>
            <person name="Goesmann A."/>
            <person name="Fischer N."/>
            <person name="Steinkamper A."/>
            <person name="Puhler A."/>
            <person name="Biener R."/>
            <person name="Schwartz D."/>
            <person name="Kalinowski J."/>
        </authorList>
    </citation>
    <scope>NUCLEOTIDE SEQUENCE [LARGE SCALE GENOMIC DNA]</scope>
    <source>
        <strain evidence="2 3">DSM 7358</strain>
    </source>
</reference>
<dbReference type="HOGENOM" id="CLU_153833_0_0_11"/>
<evidence type="ECO:0000259" key="1">
    <source>
        <dbReference type="PROSITE" id="PS50801"/>
    </source>
</evidence>
<evidence type="ECO:0000313" key="3">
    <source>
        <dbReference type="Proteomes" id="UP000017746"/>
    </source>
</evidence>
<evidence type="ECO:0000313" key="2">
    <source>
        <dbReference type="EMBL" id="AGZ40821.1"/>
    </source>
</evidence>
<dbReference type="KEGG" id="afs:AFR_12675"/>
<dbReference type="SUPFAM" id="SSF52091">
    <property type="entry name" value="SpoIIaa-like"/>
    <property type="match status" value="1"/>
</dbReference>
<keyword evidence="3" id="KW-1185">Reference proteome</keyword>
<accession>U5VYS8</accession>
<feature type="domain" description="STAS" evidence="1">
    <location>
        <begin position="5"/>
        <end position="112"/>
    </location>
</feature>
<dbReference type="OrthoDB" id="3296960at2"/>
<protein>
    <recommendedName>
        <fullName evidence="1">STAS domain-containing protein</fullName>
    </recommendedName>
</protein>
<dbReference type="eggNOG" id="ENOG5030V47">
    <property type="taxonomic scope" value="Bacteria"/>
</dbReference>
<gene>
    <name evidence="2" type="ORF">AFR_12675</name>
</gene>
<dbReference type="InterPro" id="IPR002645">
    <property type="entry name" value="STAS_dom"/>
</dbReference>
<dbReference type="Gene3D" id="3.30.750.24">
    <property type="entry name" value="STAS domain"/>
    <property type="match status" value="1"/>
</dbReference>
<dbReference type="PROSITE" id="PS50801">
    <property type="entry name" value="STAS"/>
    <property type="match status" value="1"/>
</dbReference>
<dbReference type="AlphaFoldDB" id="U5VYS8"/>
<dbReference type="PATRIC" id="fig|1246995.3.peg.2574"/>
<proteinExistence type="predicted"/>
<dbReference type="Pfam" id="PF01740">
    <property type="entry name" value="STAS"/>
    <property type="match status" value="1"/>
</dbReference>
<dbReference type="InterPro" id="IPR036513">
    <property type="entry name" value="STAS_dom_sf"/>
</dbReference>
<dbReference type="EMBL" id="CP006272">
    <property type="protein sequence ID" value="AGZ40821.1"/>
    <property type="molecule type" value="Genomic_DNA"/>
</dbReference>